<dbReference type="NCBIfam" id="NF038029">
    <property type="entry name" value="LP_plasma"/>
    <property type="match status" value="1"/>
</dbReference>
<accession>A0A291IRR5</accession>
<dbReference type="RefSeq" id="WP_096862761.1">
    <property type="nucleotide sequence ID" value="NZ_CP023668.1"/>
</dbReference>
<dbReference type="InterPro" id="IPR054816">
    <property type="entry name" value="Lipoprotein_mollicutes-type_CS"/>
</dbReference>
<keyword evidence="4" id="KW-1185">Reference proteome</keyword>
<dbReference type="NCBIfam" id="NF045726">
    <property type="entry name" value="XXplasma_LP"/>
    <property type="match status" value="1"/>
</dbReference>
<dbReference type="PROSITE" id="PS51257">
    <property type="entry name" value="PROKAR_LIPOPROTEIN"/>
    <property type="match status" value="1"/>
</dbReference>
<feature type="region of interest" description="Disordered" evidence="1">
    <location>
        <begin position="309"/>
        <end position="372"/>
    </location>
</feature>
<reference evidence="3 4" key="1">
    <citation type="submission" date="2017-09" db="EMBL/GenBank/DDBJ databases">
        <title>SPAdes assembly of the Mesoplasma lactucae genome.</title>
        <authorList>
            <person name="Knight T.F."/>
            <person name="Rubinstein R."/>
            <person name="Citino T."/>
        </authorList>
    </citation>
    <scope>NUCLEOTIDE SEQUENCE [LARGE SCALE GENOMIC DNA]</scope>
    <source>
        <strain evidence="3 4">831-C4</strain>
    </source>
</reference>
<name>A0A291IRR5_9MOLU</name>
<sequence>MKKLLSILAAIGITATASTSVVACSKKDGQDASATFKDYQGWKEEAKNNRDISVIFVGGRQNSDSLSFLAALETWTGNGSLTPTDVLKKDNYEAATKAISNVTSSSGDKVYETEVKKIIQGSSWWPPLSDHVENTKKWFDMEDSNTTTKGLSVNAILVNDITKFWSSSLGSDIKSDIYKDINDFADMLIKDEPTANEGSADEATNKNAKSQRESNLDTQFNNAKGPFFIIMRNGKICGLSSGYVNYDEFSPTPLSNDSGNHTVAQNAPQDMKNLFTYLSTNMATSNAYTWISSNSNKETNKSGLFKNNLDSVPWGSKQTGGSGENNIPDLDALGKKGEENKEDSKKDKDDKSKEEPKKQANIKFNIDENKYL</sequence>
<dbReference type="Proteomes" id="UP000232227">
    <property type="component" value="Chromosome"/>
</dbReference>
<feature type="region of interest" description="Disordered" evidence="1">
    <location>
        <begin position="194"/>
        <end position="218"/>
    </location>
</feature>
<dbReference type="KEGG" id="mlac:CP520_01720"/>
<gene>
    <name evidence="3" type="ORF">CP520_01720</name>
</gene>
<evidence type="ECO:0000313" key="4">
    <source>
        <dbReference type="Proteomes" id="UP000232227"/>
    </source>
</evidence>
<organism evidence="3 4">
    <name type="scientific">Mesoplasma lactucae ATCC 49193</name>
    <dbReference type="NCBI Taxonomy" id="81460"/>
    <lineage>
        <taxon>Bacteria</taxon>
        <taxon>Bacillati</taxon>
        <taxon>Mycoplasmatota</taxon>
        <taxon>Mollicutes</taxon>
        <taxon>Entomoplasmatales</taxon>
        <taxon>Entomoplasmataceae</taxon>
        <taxon>Mesoplasma</taxon>
    </lineage>
</organism>
<protein>
    <submittedName>
        <fullName evidence="3">Uncharacterized protein</fullName>
    </submittedName>
</protein>
<evidence type="ECO:0000256" key="2">
    <source>
        <dbReference type="SAM" id="SignalP"/>
    </source>
</evidence>
<feature type="chain" id="PRO_5043467134" evidence="2">
    <location>
        <begin position="24"/>
        <end position="372"/>
    </location>
</feature>
<evidence type="ECO:0000313" key="3">
    <source>
        <dbReference type="EMBL" id="ATG97473.1"/>
    </source>
</evidence>
<evidence type="ECO:0000256" key="1">
    <source>
        <dbReference type="SAM" id="MobiDB-lite"/>
    </source>
</evidence>
<dbReference type="OrthoDB" id="392083at2"/>
<dbReference type="AlphaFoldDB" id="A0A291IRR5"/>
<proteinExistence type="predicted"/>
<feature type="signal peptide" evidence="2">
    <location>
        <begin position="1"/>
        <end position="23"/>
    </location>
</feature>
<feature type="compositionally biased region" description="Basic and acidic residues" evidence="1">
    <location>
        <begin position="332"/>
        <end position="358"/>
    </location>
</feature>
<keyword evidence="2" id="KW-0732">Signal</keyword>
<dbReference type="EMBL" id="CP023668">
    <property type="protein sequence ID" value="ATG97473.1"/>
    <property type="molecule type" value="Genomic_DNA"/>
</dbReference>